<evidence type="ECO:0000313" key="3">
    <source>
        <dbReference type="Proteomes" id="UP000838756"/>
    </source>
</evidence>
<reference evidence="2" key="1">
    <citation type="submission" date="2022-03" db="EMBL/GenBank/DDBJ databases">
        <authorList>
            <person name="Lindestad O."/>
        </authorList>
    </citation>
    <scope>NUCLEOTIDE SEQUENCE</scope>
</reference>
<feature type="compositionally biased region" description="Basic and acidic residues" evidence="1">
    <location>
        <begin position="133"/>
        <end position="146"/>
    </location>
</feature>
<proteinExistence type="predicted"/>
<accession>A0A8S4QQY3</accession>
<feature type="region of interest" description="Disordered" evidence="1">
    <location>
        <begin position="133"/>
        <end position="157"/>
    </location>
</feature>
<organism evidence="2 3">
    <name type="scientific">Pararge aegeria aegeria</name>
    <dbReference type="NCBI Taxonomy" id="348720"/>
    <lineage>
        <taxon>Eukaryota</taxon>
        <taxon>Metazoa</taxon>
        <taxon>Ecdysozoa</taxon>
        <taxon>Arthropoda</taxon>
        <taxon>Hexapoda</taxon>
        <taxon>Insecta</taxon>
        <taxon>Pterygota</taxon>
        <taxon>Neoptera</taxon>
        <taxon>Endopterygota</taxon>
        <taxon>Lepidoptera</taxon>
        <taxon>Glossata</taxon>
        <taxon>Ditrysia</taxon>
        <taxon>Papilionoidea</taxon>
        <taxon>Nymphalidae</taxon>
        <taxon>Satyrinae</taxon>
        <taxon>Satyrini</taxon>
        <taxon>Parargina</taxon>
        <taxon>Pararge</taxon>
    </lineage>
</organism>
<dbReference type="EMBL" id="CAKXAJ010009573">
    <property type="protein sequence ID" value="CAH2211233.1"/>
    <property type="molecule type" value="Genomic_DNA"/>
</dbReference>
<dbReference type="AlphaFoldDB" id="A0A8S4QQY3"/>
<feature type="region of interest" description="Disordered" evidence="1">
    <location>
        <begin position="71"/>
        <end position="110"/>
    </location>
</feature>
<evidence type="ECO:0000313" key="2">
    <source>
        <dbReference type="EMBL" id="CAH2211233.1"/>
    </source>
</evidence>
<dbReference type="Proteomes" id="UP000838756">
    <property type="component" value="Unassembled WGS sequence"/>
</dbReference>
<evidence type="ECO:0000256" key="1">
    <source>
        <dbReference type="SAM" id="MobiDB-lite"/>
    </source>
</evidence>
<feature type="compositionally biased region" description="Polar residues" evidence="1">
    <location>
        <begin position="148"/>
        <end position="157"/>
    </location>
</feature>
<keyword evidence="3" id="KW-1185">Reference proteome</keyword>
<comment type="caution">
    <text evidence="2">The sequence shown here is derived from an EMBL/GenBank/DDBJ whole genome shotgun (WGS) entry which is preliminary data.</text>
</comment>
<name>A0A8S4QQY3_9NEOP</name>
<gene>
    <name evidence="2" type="primary">jg24560</name>
    <name evidence="2" type="ORF">PAEG_LOCUS3065</name>
</gene>
<protein>
    <submittedName>
        <fullName evidence="2">Jg24560 protein</fullName>
    </submittedName>
</protein>
<sequence>MCLYSGNHALQTGTQQYCFGAEIRKATLPFPFNFPYVTQSLLQVYVLSLWRAVSSQIQPNKSMRQKIIKARNSCQSGTDEPKLAGRSRQQRHIVTDRRNARDQANLSRKQKKKEITLNSMLISELIFGRRDRVLPHPRTTPEDKFSPKTINSETTLT</sequence>